<evidence type="ECO:0000256" key="2">
    <source>
        <dbReference type="ARBA" id="ARBA00022801"/>
    </source>
</evidence>
<evidence type="ECO:0000313" key="7">
    <source>
        <dbReference type="EMBL" id="CAG7721970.1"/>
    </source>
</evidence>
<dbReference type="PROSITE" id="PS50240">
    <property type="entry name" value="TRYPSIN_DOM"/>
    <property type="match status" value="1"/>
</dbReference>
<evidence type="ECO:0000256" key="4">
    <source>
        <dbReference type="ARBA" id="ARBA00023157"/>
    </source>
</evidence>
<evidence type="ECO:0000313" key="8">
    <source>
        <dbReference type="Proteomes" id="UP000708208"/>
    </source>
</evidence>
<evidence type="ECO:0000259" key="6">
    <source>
        <dbReference type="PROSITE" id="PS50240"/>
    </source>
</evidence>
<dbReference type="CDD" id="cd00190">
    <property type="entry name" value="Tryp_SPc"/>
    <property type="match status" value="1"/>
</dbReference>
<dbReference type="SMART" id="SM00020">
    <property type="entry name" value="Tryp_SPc"/>
    <property type="match status" value="1"/>
</dbReference>
<name>A0A8J2JQ73_9HEXA</name>
<keyword evidence="1" id="KW-0645">Protease</keyword>
<dbReference type="EMBL" id="CAJVCH010084895">
    <property type="protein sequence ID" value="CAG7721970.1"/>
    <property type="molecule type" value="Genomic_DNA"/>
</dbReference>
<evidence type="ECO:0000256" key="1">
    <source>
        <dbReference type="ARBA" id="ARBA00022670"/>
    </source>
</evidence>
<keyword evidence="3" id="KW-0720">Serine protease</keyword>
<dbReference type="Pfam" id="PF00089">
    <property type="entry name" value="Trypsin"/>
    <property type="match status" value="1"/>
</dbReference>
<feature type="signal peptide" evidence="5">
    <location>
        <begin position="1"/>
        <end position="20"/>
    </location>
</feature>
<dbReference type="InterPro" id="IPR001254">
    <property type="entry name" value="Trypsin_dom"/>
</dbReference>
<comment type="caution">
    <text evidence="7">The sequence shown here is derived from an EMBL/GenBank/DDBJ whole genome shotgun (WGS) entry which is preliminary data.</text>
</comment>
<evidence type="ECO:0000256" key="5">
    <source>
        <dbReference type="SAM" id="SignalP"/>
    </source>
</evidence>
<dbReference type="OrthoDB" id="10059102at2759"/>
<accession>A0A8J2JQ73</accession>
<dbReference type="GO" id="GO:0006508">
    <property type="term" value="P:proteolysis"/>
    <property type="evidence" value="ECO:0007669"/>
    <property type="project" value="UniProtKB-KW"/>
</dbReference>
<keyword evidence="4" id="KW-1015">Disulfide bond</keyword>
<keyword evidence="5" id="KW-0732">Signal</keyword>
<feature type="domain" description="Peptidase S1" evidence="6">
    <location>
        <begin position="53"/>
        <end position="270"/>
    </location>
</feature>
<protein>
    <recommendedName>
        <fullName evidence="6">Peptidase S1 domain-containing protein</fullName>
    </recommendedName>
</protein>
<keyword evidence="8" id="KW-1185">Reference proteome</keyword>
<sequence>MRAYVGLVLMAFFAVEMTTGMPKVAFQKFLHTMGDPFKDSMEIFPKNHQSKKICPASSAAPKHAYPHQVSLQAKVDAVWKHFCGGSIIGENKIITTAHCAFLLLSVDCRIVAGAHNLTKKEDTQQIRNVDVEKILLHPDFDGVNYNYAVIYTDPKWEYTNAVKPIELATVDPKGKCVSSGWGVDPNSLRQVNLTSISHSRCKEIHGDVLADHMICAHCNYCDNLLEYGGPMVCDGLLAGIGSYGNPPCGSKEYPAIFKSIAAEREWISSA</sequence>
<feature type="chain" id="PRO_5035202744" description="Peptidase S1 domain-containing protein" evidence="5">
    <location>
        <begin position="21"/>
        <end position="270"/>
    </location>
</feature>
<keyword evidence="2" id="KW-0378">Hydrolase</keyword>
<dbReference type="InterPro" id="IPR050430">
    <property type="entry name" value="Peptidase_S1"/>
</dbReference>
<evidence type="ECO:0000256" key="3">
    <source>
        <dbReference type="ARBA" id="ARBA00022825"/>
    </source>
</evidence>
<dbReference type="AlphaFoldDB" id="A0A8J2JQ73"/>
<reference evidence="7" key="1">
    <citation type="submission" date="2021-06" db="EMBL/GenBank/DDBJ databases">
        <authorList>
            <person name="Hodson N. C."/>
            <person name="Mongue J. A."/>
            <person name="Jaron S. K."/>
        </authorList>
    </citation>
    <scope>NUCLEOTIDE SEQUENCE</scope>
</reference>
<dbReference type="FunFam" id="2.40.10.10:FF:000068">
    <property type="entry name" value="transmembrane protease serine 2"/>
    <property type="match status" value="1"/>
</dbReference>
<dbReference type="PANTHER" id="PTHR24276:SF98">
    <property type="entry name" value="FI18310P1-RELATED"/>
    <property type="match status" value="1"/>
</dbReference>
<dbReference type="Proteomes" id="UP000708208">
    <property type="component" value="Unassembled WGS sequence"/>
</dbReference>
<proteinExistence type="predicted"/>
<dbReference type="GO" id="GO:0004252">
    <property type="term" value="F:serine-type endopeptidase activity"/>
    <property type="evidence" value="ECO:0007669"/>
    <property type="project" value="InterPro"/>
</dbReference>
<gene>
    <name evidence="7" type="ORF">AFUS01_LOCUS11153</name>
</gene>
<dbReference type="PANTHER" id="PTHR24276">
    <property type="entry name" value="POLYSERASE-RELATED"/>
    <property type="match status" value="1"/>
</dbReference>
<organism evidence="7 8">
    <name type="scientific">Allacma fusca</name>
    <dbReference type="NCBI Taxonomy" id="39272"/>
    <lineage>
        <taxon>Eukaryota</taxon>
        <taxon>Metazoa</taxon>
        <taxon>Ecdysozoa</taxon>
        <taxon>Arthropoda</taxon>
        <taxon>Hexapoda</taxon>
        <taxon>Collembola</taxon>
        <taxon>Symphypleona</taxon>
        <taxon>Sminthuridae</taxon>
        <taxon>Allacma</taxon>
    </lineage>
</organism>